<protein>
    <recommendedName>
        <fullName evidence="2 12">Flagellar biosynthetic protein FliP</fullName>
    </recommendedName>
</protein>
<dbReference type="GO" id="GO:0009425">
    <property type="term" value="C:bacterial-type flagellum basal body"/>
    <property type="evidence" value="ECO:0007669"/>
    <property type="project" value="UniProtKB-SubCell"/>
</dbReference>
<evidence type="ECO:0000313" key="14">
    <source>
        <dbReference type="Proteomes" id="UP000031866"/>
    </source>
</evidence>
<dbReference type="InterPro" id="IPR005837">
    <property type="entry name" value="FliP"/>
</dbReference>
<evidence type="ECO:0000256" key="3">
    <source>
        <dbReference type="ARBA" id="ARBA00022448"/>
    </source>
</evidence>
<dbReference type="Proteomes" id="UP000031866">
    <property type="component" value="Chromosome"/>
</dbReference>
<evidence type="ECO:0000256" key="5">
    <source>
        <dbReference type="ARBA" id="ARBA00022692"/>
    </source>
</evidence>
<dbReference type="NCBIfam" id="TIGR01103">
    <property type="entry name" value="fliP"/>
    <property type="match status" value="1"/>
</dbReference>
<dbReference type="PROSITE" id="PS01061">
    <property type="entry name" value="FLIP_2"/>
    <property type="match status" value="1"/>
</dbReference>
<dbReference type="PRINTS" id="PR00951">
    <property type="entry name" value="FLGBIOSNFLIP"/>
</dbReference>
<keyword evidence="11 12" id="KW-1006">Bacterial flagellum protein export</keyword>
<evidence type="ECO:0000256" key="6">
    <source>
        <dbReference type="ARBA" id="ARBA00022795"/>
    </source>
</evidence>
<evidence type="ECO:0000256" key="1">
    <source>
        <dbReference type="ARBA" id="ARBA00006257"/>
    </source>
</evidence>
<name>A0A0B5QK53_CLOBE</name>
<sequence>MKNNKKRIAFTFMMALGIMMFCTISAYAAPSSTSVPQLNVSFGDGNSTPQDYVSSIKILIFFTILALLPSIVIMMTSFTRIVVVFSFLKSAMGVQQAVPNQILTGLAIFLTLFIMNPVYNEVNTKAIQPYLENKITQDQAFEEASKPLKSFMLKQTREKDLELFVEIGGVDKENLTKENVSFTTLIPAFAISELKTAFQIGFLIYLPFLVIDMVVSSVLMSMGMFMLPPTMVSLPFKLILFVMVDGWYLLVKSLIQSFM</sequence>
<dbReference type="PROSITE" id="PS01060">
    <property type="entry name" value="FLIP_1"/>
    <property type="match status" value="1"/>
</dbReference>
<dbReference type="GO" id="GO:0009306">
    <property type="term" value="P:protein secretion"/>
    <property type="evidence" value="ECO:0007669"/>
    <property type="project" value="UniProtKB-UniRule"/>
</dbReference>
<dbReference type="PRINTS" id="PR01302">
    <property type="entry name" value="TYPE3IMPPROT"/>
</dbReference>
<comment type="subcellular location">
    <subcellularLocation>
        <location evidence="12">Cell membrane</location>
        <topology evidence="12">Multi-pass membrane protein</topology>
    </subcellularLocation>
    <subcellularLocation>
        <location evidence="12">Bacterial flagellum basal body</location>
    </subcellularLocation>
</comment>
<dbReference type="OrthoDB" id="9805111at2"/>
<dbReference type="GO" id="GO:0044781">
    <property type="term" value="P:bacterial-type flagellum organization"/>
    <property type="evidence" value="ECO:0007669"/>
    <property type="project" value="UniProtKB-UniRule"/>
</dbReference>
<dbReference type="PANTHER" id="PTHR30587:SF0">
    <property type="entry name" value="FLAGELLAR BIOSYNTHETIC PROTEIN FLIP"/>
    <property type="match status" value="1"/>
</dbReference>
<feature type="transmembrane region" description="Helical" evidence="12">
    <location>
        <begin position="202"/>
        <end position="227"/>
    </location>
</feature>
<dbReference type="KEGG" id="cbei:LF65_04776"/>
<feature type="transmembrane region" description="Helical" evidence="12">
    <location>
        <begin position="100"/>
        <end position="119"/>
    </location>
</feature>
<dbReference type="EMBL" id="CP010086">
    <property type="protein sequence ID" value="AJH01306.1"/>
    <property type="molecule type" value="Genomic_DNA"/>
</dbReference>
<keyword evidence="9 12" id="KW-0472">Membrane</keyword>
<keyword evidence="7 12" id="KW-0653">Protein transport</keyword>
<dbReference type="AlphaFoldDB" id="A0A0B5QK53"/>
<keyword evidence="3 12" id="KW-0813">Transport</keyword>
<dbReference type="NCBIfam" id="NF009438">
    <property type="entry name" value="PRK12797.1"/>
    <property type="match status" value="1"/>
</dbReference>
<keyword evidence="6 12" id="KW-1005">Bacterial flagellum biogenesis</keyword>
<keyword evidence="8 12" id="KW-1133">Transmembrane helix</keyword>
<evidence type="ECO:0000256" key="8">
    <source>
        <dbReference type="ARBA" id="ARBA00022989"/>
    </source>
</evidence>
<dbReference type="InterPro" id="IPR005838">
    <property type="entry name" value="T3SS_IM_P"/>
</dbReference>
<reference evidence="14" key="1">
    <citation type="submission" date="2014-12" db="EMBL/GenBank/DDBJ databases">
        <title>Genome sequence of Clostridium beijerinckii strain 59B.</title>
        <authorList>
            <person name="Little G.T."/>
            <person name="Minton N.P."/>
        </authorList>
    </citation>
    <scope>NUCLEOTIDE SEQUENCE [LARGE SCALE GENOMIC DNA]</scope>
    <source>
        <strain evidence="14">59B</strain>
    </source>
</reference>
<evidence type="ECO:0000256" key="7">
    <source>
        <dbReference type="ARBA" id="ARBA00022927"/>
    </source>
</evidence>
<keyword evidence="13" id="KW-0282">Flagellum</keyword>
<dbReference type="STRING" id="1520.LF65_04776"/>
<accession>A0A0B5QK53</accession>
<comment type="function">
    <text evidence="12">Plays a role in the flagellum-specific transport system.</text>
</comment>
<evidence type="ECO:0000313" key="13">
    <source>
        <dbReference type="EMBL" id="AJH01306.1"/>
    </source>
</evidence>
<evidence type="ECO:0000256" key="10">
    <source>
        <dbReference type="ARBA" id="ARBA00023143"/>
    </source>
</evidence>
<dbReference type="GeneID" id="66347170"/>
<keyword evidence="10" id="KW-0975">Bacterial flagellum</keyword>
<dbReference type="RefSeq" id="WP_017211341.1">
    <property type="nucleotide sequence ID" value="NZ_BKAK01000093.1"/>
</dbReference>
<keyword evidence="13" id="KW-0966">Cell projection</keyword>
<evidence type="ECO:0000256" key="9">
    <source>
        <dbReference type="ARBA" id="ARBA00023136"/>
    </source>
</evidence>
<proteinExistence type="inferred from homology"/>
<evidence type="ECO:0000256" key="4">
    <source>
        <dbReference type="ARBA" id="ARBA00022475"/>
    </source>
</evidence>
<keyword evidence="4 12" id="KW-1003">Cell membrane</keyword>
<gene>
    <name evidence="12" type="primary">fliP</name>
    <name evidence="13" type="ORF">LF65_04776</name>
</gene>
<dbReference type="Pfam" id="PF00813">
    <property type="entry name" value="FliP"/>
    <property type="match status" value="1"/>
</dbReference>
<evidence type="ECO:0000256" key="2">
    <source>
        <dbReference type="ARBA" id="ARBA00021714"/>
    </source>
</evidence>
<feature type="transmembrane region" description="Helical" evidence="12">
    <location>
        <begin position="234"/>
        <end position="251"/>
    </location>
</feature>
<comment type="similarity">
    <text evidence="1 12">Belongs to the FliP/MopC/SpaP family.</text>
</comment>
<keyword evidence="13" id="KW-0969">Cilium</keyword>
<feature type="transmembrane region" description="Helical" evidence="12">
    <location>
        <begin position="58"/>
        <end position="88"/>
    </location>
</feature>
<evidence type="ECO:0000256" key="12">
    <source>
        <dbReference type="RuleBase" id="RU362069"/>
    </source>
</evidence>
<evidence type="ECO:0000256" key="11">
    <source>
        <dbReference type="ARBA" id="ARBA00023225"/>
    </source>
</evidence>
<keyword evidence="5 12" id="KW-0812">Transmembrane</keyword>
<dbReference type="GO" id="GO:0005886">
    <property type="term" value="C:plasma membrane"/>
    <property type="evidence" value="ECO:0007669"/>
    <property type="project" value="UniProtKB-SubCell"/>
</dbReference>
<dbReference type="PANTHER" id="PTHR30587">
    <property type="entry name" value="FLAGELLAR BIOSYNTHETIC PROTEIN FLIP"/>
    <property type="match status" value="1"/>
</dbReference>
<organism evidence="13 14">
    <name type="scientific">Clostridium beijerinckii</name>
    <name type="common">Clostridium MP</name>
    <dbReference type="NCBI Taxonomy" id="1520"/>
    <lineage>
        <taxon>Bacteria</taxon>
        <taxon>Bacillati</taxon>
        <taxon>Bacillota</taxon>
        <taxon>Clostridia</taxon>
        <taxon>Eubacteriales</taxon>
        <taxon>Clostridiaceae</taxon>
        <taxon>Clostridium</taxon>
    </lineage>
</organism>